<feature type="domain" description="LTD" evidence="2">
    <location>
        <begin position="573"/>
        <end position="689"/>
    </location>
</feature>
<keyword evidence="4" id="KW-1185">Reference proteome</keyword>
<dbReference type="Pfam" id="PF13205">
    <property type="entry name" value="Big_5"/>
    <property type="match status" value="1"/>
</dbReference>
<dbReference type="InterPro" id="IPR014755">
    <property type="entry name" value="Cu-Rt/internalin_Ig-like"/>
</dbReference>
<proteinExistence type="predicted"/>
<feature type="domain" description="LTD" evidence="2">
    <location>
        <begin position="1103"/>
        <end position="1227"/>
    </location>
</feature>
<dbReference type="Gene3D" id="2.60.40.1220">
    <property type="match status" value="4"/>
</dbReference>
<evidence type="ECO:0000313" key="3">
    <source>
        <dbReference type="EMBL" id="GCC51071.1"/>
    </source>
</evidence>
<accession>A0A401U842</accession>
<dbReference type="Pfam" id="PF00932">
    <property type="entry name" value="LTD"/>
    <property type="match status" value="4"/>
</dbReference>
<dbReference type="Gene3D" id="2.60.40.4070">
    <property type="match status" value="1"/>
</dbReference>
<dbReference type="SUPFAM" id="SSF74853">
    <property type="entry name" value="Lamin A/C globular tail domain"/>
    <property type="match status" value="4"/>
</dbReference>
<protein>
    <recommendedName>
        <fullName evidence="2">LTD domain-containing protein</fullName>
    </recommendedName>
</protein>
<dbReference type="InterPro" id="IPR032812">
    <property type="entry name" value="SbsA_Ig"/>
</dbReference>
<evidence type="ECO:0000313" key="4">
    <source>
        <dbReference type="Proteomes" id="UP000288227"/>
    </source>
</evidence>
<dbReference type="Proteomes" id="UP000288227">
    <property type="component" value="Unassembled WGS sequence"/>
</dbReference>
<name>A0A401U842_9BACT</name>
<keyword evidence="1" id="KW-0732">Signal</keyword>
<dbReference type="InterPro" id="IPR036415">
    <property type="entry name" value="Lamin_tail_dom_sf"/>
</dbReference>
<sequence length="1386" mass="154380">MIPQVGIAQVTDTFSDGDFTANALWQGTTAKFIVNGTGQLQLNDNVASGAYLTTPFTANNIDNYEWRFYIKMTFSPSGSNYGRVYLTSDNEDLTGPLNGYYLQFGEGGSNDAVQLFRQSGLVSVSICRAAEGQIASSFELWIKVTRDETANWQLLIATSQDADYVLEASGNDATFTSSAFMGVRCTYTASNANKFFFDDFFAGDPLFDNTPPELMQVTPTSENTLQLTFSEKLTAISASTLTHYLLNDLLQPTTASLLTDEKEVELNFEQTFDNASTNTLTVQGILDLAGNEMIEKETEFFFFQQEEIQSKDLIFSEIMADPSPPQTLPEAEFIEIFNRSDKVINLNNVKLIDSSIEIVLPEYFLFPDAYVVLTSNASTQFFSNIENVISVNAFPTLTNGGELLLLKNLDNQTIDSLYYEDDWYKDDDKKNGGFTLERINQHNFCVEEVENWQAALSQEGGTPGEQNSVLNNTPDNEPPYVTVITVKSSNAISIYFSEKLHEELISISQLQIQPTLTIENLLFIDDKRNTIDVYFEEELQPSIIYNLKTTAIKDCSGNFSASFLDVGSFVLAEQASFQDVIITELLPDSGPIVGLPEVEFLELYNRSGKTINLKKFTITDGSSAGIIPDYLLSPNQYVLLLPETAISQYSGNILNKVGVKNFPTLNNSGETISLIDSLGQKIDSISYKLDWYHDEDKQSGGWSLERLDLNNFCFERENWRASIAATGGTPGFQNSVYTTMLDNMAPILATVFVESDNTLLLEFNERLHHNNLSELQLAIEPNREIESINFNLNNLDEIRLVLSQPLMPGEVYRLSLQDARDCTGNIMTAEKISQPFGISSQAIWKDVIINEVMADPSPARTLPEGEYIEILNRSDKLINLHNWSIKDNGAAINLGSKIILPDSFLILCSTQYMHVFSEYGETLMLSSFPSLSNNGESITIRNAEGILIDSINYKDTWYLDTDKKDGGWSLELIDEQNICAEETNWAATENESGGTPGKENSIAGAKPDLMGPMLVDAYLIGTEKLHLKFNEKLNQTLPAGNSFIINPELTISGIEFTDNSLSTLAIDFSSPAIENTLYHLEAAQVYDCVGNAIQEDFNQISFVLPQQAITGDLIINEILFNPLSGGVDFVEVLNVSNKYINLKNWKLANLENDEIINERNIVSANTVLHPNSYLVFTSDKEQLLNHYPQGKGATFLETNLPSLPDDEGSIAIVDSLYNILDHFIYTENMHSKLLQSVEGVSLERISLTGTTNDQAMWISGVISTGFASPGYKNANLKETFTLTDEIKVEPEIFEPVYGQPNYTSINYKFEKGGYAANAKIYDAQGRLIKSLANNEVLAIEGFLTWDGAQEDGTKANIGYYTVWLEVFDNTGFVKTFRKRVVVATRF</sequence>
<organism evidence="3 4">
    <name type="scientific">Chryseotalea sanaruensis</name>
    <dbReference type="NCBI Taxonomy" id="2482724"/>
    <lineage>
        <taxon>Bacteria</taxon>
        <taxon>Pseudomonadati</taxon>
        <taxon>Bacteroidota</taxon>
        <taxon>Cytophagia</taxon>
        <taxon>Cytophagales</taxon>
        <taxon>Chryseotaleaceae</taxon>
        <taxon>Chryseotalea</taxon>
    </lineage>
</organism>
<reference evidence="3 4" key="1">
    <citation type="submission" date="2018-11" db="EMBL/GenBank/DDBJ databases">
        <title>Chryseotalea sanarue gen. nov., sp., nov., a member of the family Cytophagaceae, isolated from a brackish lake in Hamamatsu Japan.</title>
        <authorList>
            <person name="Maejima Y."/>
            <person name="Iino T."/>
            <person name="Muraguchi Y."/>
            <person name="Fukuda K."/>
            <person name="Ohkuma M."/>
            <person name="Moriuchi R."/>
            <person name="Dohra H."/>
            <person name="Kimbara K."/>
            <person name="Shintani M."/>
        </authorList>
    </citation>
    <scope>NUCLEOTIDE SEQUENCE [LARGE SCALE GENOMIC DNA]</scope>
    <source>
        <strain evidence="3 4">Ys</strain>
    </source>
</reference>
<feature type="domain" description="LTD" evidence="2">
    <location>
        <begin position="832"/>
        <end position="955"/>
    </location>
</feature>
<dbReference type="PROSITE" id="PS51841">
    <property type="entry name" value="LTD"/>
    <property type="match status" value="3"/>
</dbReference>
<gene>
    <name evidence="3" type="ORF">SanaruYs_12910</name>
</gene>
<dbReference type="EMBL" id="BHXQ01000002">
    <property type="protein sequence ID" value="GCC51071.1"/>
    <property type="molecule type" value="Genomic_DNA"/>
</dbReference>
<comment type="caution">
    <text evidence="3">The sequence shown here is derived from an EMBL/GenBank/DDBJ whole genome shotgun (WGS) entry which is preliminary data.</text>
</comment>
<evidence type="ECO:0000256" key="1">
    <source>
        <dbReference type="ARBA" id="ARBA00022729"/>
    </source>
</evidence>
<dbReference type="InterPro" id="IPR001322">
    <property type="entry name" value="Lamin_tail_dom"/>
</dbReference>
<evidence type="ECO:0000259" key="2">
    <source>
        <dbReference type="PROSITE" id="PS51841"/>
    </source>
</evidence>